<evidence type="ECO:0000256" key="1">
    <source>
        <dbReference type="ARBA" id="ARBA00004173"/>
    </source>
</evidence>
<dbReference type="InParanoid" id="A0A401GVA3"/>
<dbReference type="SUPFAM" id="SSF56112">
    <property type="entry name" value="Protein kinase-like (PK-like)"/>
    <property type="match status" value="1"/>
</dbReference>
<keyword evidence="4" id="KW-0809">Transit peptide</keyword>
<protein>
    <recommendedName>
        <fullName evidence="3">Altered inheritance of mitochondria protein 9, mitochondrial</fullName>
    </recommendedName>
    <alternativeName>
        <fullName evidence="6">Found in mitochondrial proteome protein 29</fullName>
    </alternativeName>
</protein>
<evidence type="ECO:0000256" key="6">
    <source>
        <dbReference type="ARBA" id="ARBA00031849"/>
    </source>
</evidence>
<dbReference type="GO" id="GO:0005739">
    <property type="term" value="C:mitochondrion"/>
    <property type="evidence" value="ECO:0007669"/>
    <property type="project" value="UniProtKB-SubCell"/>
</dbReference>
<reference evidence="7 8" key="1">
    <citation type="journal article" date="2018" name="Sci. Rep.">
        <title>Genome sequence of the cauliflower mushroom Sparassis crispa (Hanabiratake) and its association with beneficial usage.</title>
        <authorList>
            <person name="Kiyama R."/>
            <person name="Furutani Y."/>
            <person name="Kawaguchi K."/>
            <person name="Nakanishi T."/>
        </authorList>
    </citation>
    <scope>NUCLEOTIDE SEQUENCE [LARGE SCALE GENOMIC DNA]</scope>
</reference>
<dbReference type="RefSeq" id="XP_027616587.1">
    <property type="nucleotide sequence ID" value="XM_027760786.1"/>
</dbReference>
<keyword evidence="8" id="KW-1185">Reference proteome</keyword>
<dbReference type="Proteomes" id="UP000287166">
    <property type="component" value="Unassembled WGS sequence"/>
</dbReference>
<name>A0A401GVA3_9APHY</name>
<comment type="similarity">
    <text evidence="2">Belongs to the AIM9 family.</text>
</comment>
<evidence type="ECO:0000313" key="8">
    <source>
        <dbReference type="Proteomes" id="UP000287166"/>
    </source>
</evidence>
<dbReference type="InterPro" id="IPR051035">
    <property type="entry name" value="Mito_inheritance_9"/>
</dbReference>
<evidence type="ECO:0000256" key="5">
    <source>
        <dbReference type="ARBA" id="ARBA00023128"/>
    </source>
</evidence>
<dbReference type="PANTHER" id="PTHR36091:SF1">
    <property type="entry name" value="ALTERED INHERITANCE OF MITOCHONDRIA PROTEIN 9, MITOCHONDRIAL"/>
    <property type="match status" value="1"/>
</dbReference>
<comment type="subcellular location">
    <subcellularLocation>
        <location evidence="1">Mitochondrion</location>
    </subcellularLocation>
</comment>
<evidence type="ECO:0000256" key="4">
    <source>
        <dbReference type="ARBA" id="ARBA00022946"/>
    </source>
</evidence>
<gene>
    <name evidence="7" type="ORF">SCP_0801960</name>
</gene>
<dbReference type="InterPro" id="IPR011009">
    <property type="entry name" value="Kinase-like_dom_sf"/>
</dbReference>
<proteinExistence type="inferred from homology"/>
<dbReference type="AlphaFoldDB" id="A0A401GVA3"/>
<evidence type="ECO:0000256" key="2">
    <source>
        <dbReference type="ARBA" id="ARBA00005543"/>
    </source>
</evidence>
<dbReference type="PANTHER" id="PTHR36091">
    <property type="entry name" value="ALTERED INHERITANCE OF MITOCHONDRIA PROTEIN 9, MITOCHONDRIAL"/>
    <property type="match status" value="1"/>
</dbReference>
<keyword evidence="5" id="KW-0496">Mitochondrion</keyword>
<dbReference type="EMBL" id="BFAD01000008">
    <property type="protein sequence ID" value="GBE85674.1"/>
    <property type="molecule type" value="Genomic_DNA"/>
</dbReference>
<comment type="caution">
    <text evidence="7">The sequence shown here is derived from an EMBL/GenBank/DDBJ whole genome shotgun (WGS) entry which is preliminary data.</text>
</comment>
<dbReference type="OrthoDB" id="2968323at2759"/>
<dbReference type="STRING" id="139825.A0A401GVA3"/>
<evidence type="ECO:0000313" key="7">
    <source>
        <dbReference type="EMBL" id="GBE85674.1"/>
    </source>
</evidence>
<evidence type="ECO:0000256" key="3">
    <source>
        <dbReference type="ARBA" id="ARBA00016197"/>
    </source>
</evidence>
<accession>A0A401GVA3</accession>
<sequence length="221" mass="25192">MYPFQKGSYNKIFTLGFDNGREVIARIPCPLAGPPFLTTASEVATMEFVRDVLGIPAPRVYAWSARAYENPVGAEYIIMEKISGVESRYRWTKLAKGAEVFPLIYGVFDIERSFESAPFSQFGSLYFKDDVDGELRDRPLFLPDSLPDNDPELLEKLKAAGEKYRIGLIADRQWWRAERADMATDHGPWPDMSSFLLAATNLEREWLHRYASQGVSARTHR</sequence>
<dbReference type="GeneID" id="38782591"/>
<organism evidence="7 8">
    <name type="scientific">Sparassis crispa</name>
    <dbReference type="NCBI Taxonomy" id="139825"/>
    <lineage>
        <taxon>Eukaryota</taxon>
        <taxon>Fungi</taxon>
        <taxon>Dikarya</taxon>
        <taxon>Basidiomycota</taxon>
        <taxon>Agaricomycotina</taxon>
        <taxon>Agaricomycetes</taxon>
        <taxon>Polyporales</taxon>
        <taxon>Sparassidaceae</taxon>
        <taxon>Sparassis</taxon>
    </lineage>
</organism>